<keyword evidence="11" id="KW-1185">Reference proteome</keyword>
<dbReference type="RefSeq" id="XP_046063086.1">
    <property type="nucleotide sequence ID" value="XM_046203295.1"/>
</dbReference>
<feature type="transmembrane region" description="Helical" evidence="8">
    <location>
        <begin position="129"/>
        <end position="151"/>
    </location>
</feature>
<dbReference type="FunFam" id="1.20.1250.20:FF:000172">
    <property type="entry name" value="MFS multidrug resistance transporter"/>
    <property type="match status" value="1"/>
</dbReference>
<feature type="transmembrane region" description="Helical" evidence="8">
    <location>
        <begin position="452"/>
        <end position="473"/>
    </location>
</feature>
<evidence type="ECO:0000256" key="4">
    <source>
        <dbReference type="ARBA" id="ARBA00022989"/>
    </source>
</evidence>
<feature type="transmembrane region" description="Helical" evidence="8">
    <location>
        <begin position="387"/>
        <end position="416"/>
    </location>
</feature>
<evidence type="ECO:0000256" key="6">
    <source>
        <dbReference type="ARBA" id="ARBA00038347"/>
    </source>
</evidence>
<keyword evidence="4 8" id="KW-1133">Transmembrane helix</keyword>
<dbReference type="GO" id="GO:0045121">
    <property type="term" value="C:membrane raft"/>
    <property type="evidence" value="ECO:0007669"/>
    <property type="project" value="UniProtKB-ARBA"/>
</dbReference>
<evidence type="ECO:0000256" key="5">
    <source>
        <dbReference type="ARBA" id="ARBA00023136"/>
    </source>
</evidence>
<dbReference type="InterPro" id="IPR020846">
    <property type="entry name" value="MFS_dom"/>
</dbReference>
<dbReference type="Gene3D" id="1.20.1250.20">
    <property type="entry name" value="MFS general substrate transporter like domains"/>
    <property type="match status" value="1"/>
</dbReference>
<dbReference type="SUPFAM" id="SSF103473">
    <property type="entry name" value="MFS general substrate transporter"/>
    <property type="match status" value="1"/>
</dbReference>
<evidence type="ECO:0000256" key="1">
    <source>
        <dbReference type="ARBA" id="ARBA00004141"/>
    </source>
</evidence>
<dbReference type="PANTHER" id="PTHR23502:SF51">
    <property type="entry name" value="QUINIDINE RESISTANCE PROTEIN 1-RELATED"/>
    <property type="match status" value="1"/>
</dbReference>
<comment type="caution">
    <text evidence="10">The sequence shown here is derived from an EMBL/GenBank/DDBJ whole genome shotgun (WGS) entry which is preliminary data.</text>
</comment>
<dbReference type="Proteomes" id="UP000769157">
    <property type="component" value="Unassembled WGS sequence"/>
</dbReference>
<evidence type="ECO:0000313" key="10">
    <source>
        <dbReference type="EMBL" id="KAH3668672.1"/>
    </source>
</evidence>
<evidence type="ECO:0000256" key="7">
    <source>
        <dbReference type="ARBA" id="ARBA00053949"/>
    </source>
</evidence>
<dbReference type="Gene3D" id="1.20.1720.10">
    <property type="entry name" value="Multidrug resistance protein D"/>
    <property type="match status" value="1"/>
</dbReference>
<evidence type="ECO:0000259" key="9">
    <source>
        <dbReference type="PROSITE" id="PS50850"/>
    </source>
</evidence>
<keyword evidence="5 8" id="KW-0472">Membrane</keyword>
<comment type="subcellular location">
    <subcellularLocation>
        <location evidence="1">Membrane</location>
        <topology evidence="1">Multi-pass membrane protein</topology>
    </subcellularLocation>
</comment>
<feature type="transmembrane region" description="Helical" evidence="8">
    <location>
        <begin position="38"/>
        <end position="60"/>
    </location>
</feature>
<keyword evidence="3 8" id="KW-0812">Transmembrane</keyword>
<dbReference type="GO" id="GO:0001765">
    <property type="term" value="P:membrane raft assembly"/>
    <property type="evidence" value="ECO:0007669"/>
    <property type="project" value="UniProtKB-ARBA"/>
</dbReference>
<feature type="transmembrane region" description="Helical" evidence="8">
    <location>
        <begin position="360"/>
        <end position="381"/>
    </location>
</feature>
<accession>A0A9P8PB09</accession>
<dbReference type="Pfam" id="PF07690">
    <property type="entry name" value="MFS_1"/>
    <property type="match status" value="1"/>
</dbReference>
<sequence>MSAKDDPPDMAELKKIESDKGVVQEVPHTILTRREKHLMTILLSGMGTASSMSMPVYWVALTEIERDFKISEEQVNLTIVAYLVLQATAPVFLSTATDYIGRRPVILICLTGGIVVNVGLAVANAYWLIIFLRCLLATSVSPLISICSSVVSDFTTRKDRGGFNGTVNGCLLVGQAFAPFLGSLVDTGWNWRAIFYFCAIIDGALLVVIAVCLPETHRSVVGNLSAPPVHWYHKSPALWYFGDRLCDTERKTVEPSKLTKYNPFLTISFLKYPEVSMILLPSSILFSTWTIAQATLSTYLSKTYGYSSLKIGLCFFAPGFSTIAGAILSGKFMDFTYRLARNKHMKSNSDEPFDIIRARLQYFAIPAVVGAMASVIYGWCFQNRESVAILLVMISLITFTTMFPMSVVPTLFVDLFPQRSGSVASLNNLGRCGMATIFVACLSKMISSMTLGGTYTLMTGLILLSNVCVYYLVTRSRHFMHNIQLREQAAK</sequence>
<dbReference type="InterPro" id="IPR011701">
    <property type="entry name" value="MFS"/>
</dbReference>
<evidence type="ECO:0000256" key="2">
    <source>
        <dbReference type="ARBA" id="ARBA00022448"/>
    </source>
</evidence>
<dbReference type="InterPro" id="IPR036259">
    <property type="entry name" value="MFS_trans_sf"/>
</dbReference>
<dbReference type="EMBL" id="JAEUBE010000158">
    <property type="protein sequence ID" value="KAH3668672.1"/>
    <property type="molecule type" value="Genomic_DNA"/>
</dbReference>
<feature type="domain" description="Major facilitator superfamily (MFS) profile" evidence="9">
    <location>
        <begin position="39"/>
        <end position="477"/>
    </location>
</feature>
<dbReference type="GO" id="GO:0005886">
    <property type="term" value="C:plasma membrane"/>
    <property type="evidence" value="ECO:0007669"/>
    <property type="project" value="TreeGrafter"/>
</dbReference>
<dbReference type="GeneID" id="70234393"/>
<keyword evidence="2" id="KW-0813">Transport</keyword>
<dbReference type="AlphaFoldDB" id="A0A9P8PB09"/>
<evidence type="ECO:0000313" key="11">
    <source>
        <dbReference type="Proteomes" id="UP000769157"/>
    </source>
</evidence>
<dbReference type="PROSITE" id="PS50850">
    <property type="entry name" value="MFS"/>
    <property type="match status" value="1"/>
</dbReference>
<gene>
    <name evidence="10" type="ORF">OGAPHI_002426</name>
</gene>
<feature type="transmembrane region" description="Helical" evidence="8">
    <location>
        <begin position="75"/>
        <end position="93"/>
    </location>
</feature>
<protein>
    <recommendedName>
        <fullName evidence="9">Major facilitator superfamily (MFS) profile domain-containing protein</fullName>
    </recommendedName>
</protein>
<name>A0A9P8PB09_9ASCO</name>
<evidence type="ECO:0000256" key="8">
    <source>
        <dbReference type="SAM" id="Phobius"/>
    </source>
</evidence>
<proteinExistence type="inferred from homology"/>
<evidence type="ECO:0000256" key="3">
    <source>
        <dbReference type="ARBA" id="ARBA00022692"/>
    </source>
</evidence>
<feature type="transmembrane region" description="Helical" evidence="8">
    <location>
        <begin position="193"/>
        <end position="213"/>
    </location>
</feature>
<comment type="similarity">
    <text evidence="6">Belongs to the major facilitator superfamily. CAR1 family.</text>
</comment>
<reference evidence="10" key="2">
    <citation type="submission" date="2021-01" db="EMBL/GenBank/DDBJ databases">
        <authorList>
            <person name="Schikora-Tamarit M.A."/>
        </authorList>
    </citation>
    <scope>NUCLEOTIDE SEQUENCE</scope>
    <source>
        <strain evidence="10">CBS6075</strain>
    </source>
</reference>
<dbReference type="GO" id="GO:0055088">
    <property type="term" value="P:lipid homeostasis"/>
    <property type="evidence" value="ECO:0007669"/>
    <property type="project" value="UniProtKB-ARBA"/>
</dbReference>
<dbReference type="PANTHER" id="PTHR23502">
    <property type="entry name" value="MAJOR FACILITATOR SUPERFAMILY"/>
    <property type="match status" value="1"/>
</dbReference>
<feature type="transmembrane region" description="Helical" evidence="8">
    <location>
        <begin position="105"/>
        <end position="123"/>
    </location>
</feature>
<reference evidence="10" key="1">
    <citation type="journal article" date="2021" name="Open Biol.">
        <title>Shared evolutionary footprints suggest mitochondrial oxidative damage underlies multiple complex I losses in fungi.</title>
        <authorList>
            <person name="Schikora-Tamarit M.A."/>
            <person name="Marcet-Houben M."/>
            <person name="Nosek J."/>
            <person name="Gabaldon T."/>
        </authorList>
    </citation>
    <scope>NUCLEOTIDE SEQUENCE</scope>
    <source>
        <strain evidence="10">CBS6075</strain>
    </source>
</reference>
<feature type="transmembrane region" description="Helical" evidence="8">
    <location>
        <begin position="163"/>
        <end position="181"/>
    </location>
</feature>
<comment type="function">
    <text evidence="7">MFS antiporter that does not display functional linkage as drug transporter and performs functions that significantly affect biofilm development and virulence. No substrate for transport has been identified yet, but plays an important role in the growth in the host.</text>
</comment>
<dbReference type="OrthoDB" id="440553at2759"/>
<organism evidence="10 11">
    <name type="scientific">Ogataea philodendri</name>
    <dbReference type="NCBI Taxonomy" id="1378263"/>
    <lineage>
        <taxon>Eukaryota</taxon>
        <taxon>Fungi</taxon>
        <taxon>Dikarya</taxon>
        <taxon>Ascomycota</taxon>
        <taxon>Saccharomycotina</taxon>
        <taxon>Pichiomycetes</taxon>
        <taxon>Pichiales</taxon>
        <taxon>Pichiaceae</taxon>
        <taxon>Ogataea</taxon>
    </lineage>
</organism>
<dbReference type="GO" id="GO:0022857">
    <property type="term" value="F:transmembrane transporter activity"/>
    <property type="evidence" value="ECO:0007669"/>
    <property type="project" value="InterPro"/>
</dbReference>